<keyword evidence="6" id="KW-0969">Cilium</keyword>
<protein>
    <submittedName>
        <fullName evidence="6">Flagellar export chaperone FliS</fullName>
    </submittedName>
</protein>
<sequence length="170" mass="18409">MQKAAQAYLQTQIATTTQGDLLIMLFDGCIKFLRQAKERMAERDFAQKGILISRALDVLAELQGSLNQQKGGELAENLRKLYLMCSTKLLMANMRMDQDLVDEVIRVISGIRDAFAQINTPEFAPTKPVPLDNARATGSMPPPSGLGAPSAGAPAHKAFAAYSQARKTAG</sequence>
<dbReference type="SUPFAM" id="SSF101116">
    <property type="entry name" value="Flagellar export chaperone FliS"/>
    <property type="match status" value="1"/>
</dbReference>
<comment type="similarity">
    <text evidence="2">Belongs to the FliS family.</text>
</comment>
<dbReference type="EMBL" id="DSRP01000303">
    <property type="protein sequence ID" value="HGG92170.1"/>
    <property type="molecule type" value="Genomic_DNA"/>
</dbReference>
<keyword evidence="3" id="KW-0963">Cytoplasm</keyword>
<keyword evidence="4" id="KW-1005">Bacterial flagellum biogenesis</keyword>
<reference evidence="6" key="1">
    <citation type="journal article" date="2020" name="mSystems">
        <title>Genome- and Community-Level Interaction Insights into Carbon Utilization and Element Cycling Functions of Hydrothermarchaeota in Hydrothermal Sediment.</title>
        <authorList>
            <person name="Zhou Z."/>
            <person name="Liu Y."/>
            <person name="Xu W."/>
            <person name="Pan J."/>
            <person name="Luo Z.H."/>
            <person name="Li M."/>
        </authorList>
    </citation>
    <scope>NUCLEOTIDE SEQUENCE [LARGE SCALE GENOMIC DNA]</scope>
    <source>
        <strain evidence="6">SpSt-413</strain>
    </source>
</reference>
<dbReference type="NCBIfam" id="TIGR00208">
    <property type="entry name" value="fliS"/>
    <property type="match status" value="1"/>
</dbReference>
<dbReference type="Pfam" id="PF02561">
    <property type="entry name" value="FliS"/>
    <property type="match status" value="1"/>
</dbReference>
<dbReference type="PANTHER" id="PTHR34773">
    <property type="entry name" value="FLAGELLAR SECRETION CHAPERONE FLIS"/>
    <property type="match status" value="1"/>
</dbReference>
<comment type="subcellular location">
    <subcellularLocation>
        <location evidence="1">Cytoplasm</location>
        <location evidence="1">Cytosol</location>
    </subcellularLocation>
</comment>
<name>A0A7C4EII8_9BACT</name>
<evidence type="ECO:0000256" key="1">
    <source>
        <dbReference type="ARBA" id="ARBA00004514"/>
    </source>
</evidence>
<evidence type="ECO:0000256" key="5">
    <source>
        <dbReference type="ARBA" id="ARBA00023186"/>
    </source>
</evidence>
<gene>
    <name evidence="6" type="primary">fliS</name>
    <name evidence="6" type="ORF">ENR59_04375</name>
</gene>
<evidence type="ECO:0000256" key="2">
    <source>
        <dbReference type="ARBA" id="ARBA00008787"/>
    </source>
</evidence>
<accession>A0A7C4EII8</accession>
<evidence type="ECO:0000256" key="4">
    <source>
        <dbReference type="ARBA" id="ARBA00022795"/>
    </source>
</evidence>
<dbReference type="GO" id="GO:0071973">
    <property type="term" value="P:bacterial-type flagellum-dependent cell motility"/>
    <property type="evidence" value="ECO:0007669"/>
    <property type="project" value="TreeGrafter"/>
</dbReference>
<evidence type="ECO:0000256" key="3">
    <source>
        <dbReference type="ARBA" id="ARBA00022490"/>
    </source>
</evidence>
<dbReference type="PANTHER" id="PTHR34773:SF1">
    <property type="entry name" value="FLAGELLAR SECRETION CHAPERONE FLIS"/>
    <property type="match status" value="1"/>
</dbReference>
<dbReference type="GO" id="GO:0044780">
    <property type="term" value="P:bacterial-type flagellum assembly"/>
    <property type="evidence" value="ECO:0007669"/>
    <property type="project" value="InterPro"/>
</dbReference>
<comment type="caution">
    <text evidence="6">The sequence shown here is derived from an EMBL/GenBank/DDBJ whole genome shotgun (WGS) entry which is preliminary data.</text>
</comment>
<keyword evidence="5" id="KW-0143">Chaperone</keyword>
<dbReference type="InterPro" id="IPR036584">
    <property type="entry name" value="FliS_sf"/>
</dbReference>
<dbReference type="InterPro" id="IPR003713">
    <property type="entry name" value="FliS"/>
</dbReference>
<organism evidence="6">
    <name type="scientific">Fundidesulfovibrio putealis</name>
    <dbReference type="NCBI Taxonomy" id="270496"/>
    <lineage>
        <taxon>Bacteria</taxon>
        <taxon>Pseudomonadati</taxon>
        <taxon>Thermodesulfobacteriota</taxon>
        <taxon>Desulfovibrionia</taxon>
        <taxon>Desulfovibrionales</taxon>
        <taxon>Desulfovibrionaceae</taxon>
        <taxon>Fundidesulfovibrio</taxon>
    </lineage>
</organism>
<dbReference type="Gene3D" id="1.20.120.340">
    <property type="entry name" value="Flagellar protein FliS"/>
    <property type="match status" value="1"/>
</dbReference>
<keyword evidence="6" id="KW-0282">Flagellum</keyword>
<evidence type="ECO:0000313" key="6">
    <source>
        <dbReference type="EMBL" id="HGG92170.1"/>
    </source>
</evidence>
<keyword evidence="6" id="KW-0966">Cell projection</keyword>
<dbReference type="CDD" id="cd16098">
    <property type="entry name" value="FliS"/>
    <property type="match status" value="1"/>
</dbReference>
<dbReference type="GO" id="GO:0005829">
    <property type="term" value="C:cytosol"/>
    <property type="evidence" value="ECO:0007669"/>
    <property type="project" value="UniProtKB-SubCell"/>
</dbReference>
<proteinExistence type="inferred from homology"/>
<dbReference type="AlphaFoldDB" id="A0A7C4EII8"/>